<name>A0AAV6FVL5_9TELE</name>
<evidence type="ECO:0000313" key="3">
    <source>
        <dbReference type="Proteomes" id="UP000823561"/>
    </source>
</evidence>
<accession>A0AAV6FVL5</accession>
<keyword evidence="3" id="KW-1185">Reference proteome</keyword>
<dbReference type="Proteomes" id="UP000823561">
    <property type="component" value="Chromosome 18"/>
</dbReference>
<keyword evidence="1" id="KW-0732">Signal</keyword>
<reference evidence="2" key="1">
    <citation type="submission" date="2020-10" db="EMBL/GenBank/DDBJ databases">
        <title>Chromosome-scale genome assembly of the Allis shad, Alosa alosa.</title>
        <authorList>
            <person name="Margot Z."/>
            <person name="Christophe K."/>
            <person name="Cabau C."/>
            <person name="Louis A."/>
            <person name="Berthelot C."/>
            <person name="Parey E."/>
            <person name="Roest Crollius H."/>
            <person name="Montfort J."/>
            <person name="Robinson-Rechavi M."/>
            <person name="Bucao C."/>
            <person name="Bouchez O."/>
            <person name="Gislard M."/>
            <person name="Lluch J."/>
            <person name="Milhes M."/>
            <person name="Lampietro C."/>
            <person name="Lopez Roques C."/>
            <person name="Donnadieu C."/>
            <person name="Braasch I."/>
            <person name="Desvignes T."/>
            <person name="Postlethwait J."/>
            <person name="Bobe J."/>
            <person name="Guiguen Y."/>
        </authorList>
    </citation>
    <scope>NUCLEOTIDE SEQUENCE</scope>
    <source>
        <strain evidence="2">M-15738</strain>
        <tissue evidence="2">Blood</tissue>
    </source>
</reference>
<dbReference type="AlphaFoldDB" id="A0AAV6FVL5"/>
<protein>
    <submittedName>
        <fullName evidence="2">Uncharacterized protein</fullName>
    </submittedName>
</protein>
<proteinExistence type="predicted"/>
<evidence type="ECO:0000256" key="1">
    <source>
        <dbReference type="SAM" id="SignalP"/>
    </source>
</evidence>
<feature type="signal peptide" evidence="1">
    <location>
        <begin position="1"/>
        <end position="16"/>
    </location>
</feature>
<comment type="caution">
    <text evidence="2">The sequence shown here is derived from an EMBL/GenBank/DDBJ whole genome shotgun (WGS) entry which is preliminary data.</text>
</comment>
<feature type="chain" id="PRO_5043753302" evidence="1">
    <location>
        <begin position="17"/>
        <end position="91"/>
    </location>
</feature>
<organism evidence="2 3">
    <name type="scientific">Alosa alosa</name>
    <name type="common">allis shad</name>
    <dbReference type="NCBI Taxonomy" id="278164"/>
    <lineage>
        <taxon>Eukaryota</taxon>
        <taxon>Metazoa</taxon>
        <taxon>Chordata</taxon>
        <taxon>Craniata</taxon>
        <taxon>Vertebrata</taxon>
        <taxon>Euteleostomi</taxon>
        <taxon>Actinopterygii</taxon>
        <taxon>Neopterygii</taxon>
        <taxon>Teleostei</taxon>
        <taxon>Clupei</taxon>
        <taxon>Clupeiformes</taxon>
        <taxon>Clupeoidei</taxon>
        <taxon>Clupeidae</taxon>
        <taxon>Alosa</taxon>
    </lineage>
</organism>
<sequence>MTTFFLLATIFISFNGKMMYQNQNQDSNQGNMLLISVKLHNTSPDYHQNVAPLYIPMMEKNEAVIRKAYRTLRIAAIVIWKFVLATKQMIR</sequence>
<gene>
    <name evidence="2" type="ORF">AALO_G00236920</name>
</gene>
<dbReference type="EMBL" id="JADWDJ010000018">
    <property type="protein sequence ID" value="KAG5266849.1"/>
    <property type="molecule type" value="Genomic_DNA"/>
</dbReference>
<evidence type="ECO:0000313" key="2">
    <source>
        <dbReference type="EMBL" id="KAG5266849.1"/>
    </source>
</evidence>